<dbReference type="EMBL" id="JACRSU010000001">
    <property type="protein sequence ID" value="MBC8540180.1"/>
    <property type="molecule type" value="Genomic_DNA"/>
</dbReference>
<organism evidence="1 2">
    <name type="scientific">Congzhengia minquanensis</name>
    <dbReference type="NCBI Taxonomy" id="2763657"/>
    <lineage>
        <taxon>Bacteria</taxon>
        <taxon>Bacillati</taxon>
        <taxon>Bacillota</taxon>
        <taxon>Clostridia</taxon>
        <taxon>Eubacteriales</taxon>
        <taxon>Oscillospiraceae</taxon>
        <taxon>Congzhengia</taxon>
    </lineage>
</organism>
<evidence type="ECO:0000313" key="2">
    <source>
        <dbReference type="Proteomes" id="UP000611762"/>
    </source>
</evidence>
<sequence length="380" mass="43816">MEDIRFYRFDTGNFELLHIEHNIKSCYWTLYFNEIGTFEGTFPLSNGLVNILMNHQYLFLTQGKMLQAIITGKTVDSAVKIYGKTPNWILSRRTIGPFKTSELKFTDYPSVVQYVLQTGFSDIYESDFTFHDLPALELEGEAFWRNTRNPVSDVIRDRLENDLLGHRVMLDVTENKWNFEIYQGENRVEIVSEANRNLKNVTITDDCQNFYTAGWYKKELVDKGDWNPYDNSVPASRPSSYGWYYTITYEDEQSPKKSYPAGSYLVCADKETGTWKVCNDMPELWEYLPGDAEGICKWDAVLSSATESEAKTDLTNKIWRHEISGESSRLKLGTDYGLGDTVRVQVEKGGFAETVSKRITGAEIWWENGNVGEKLIFKEE</sequence>
<dbReference type="AlphaFoldDB" id="A0A926DN43"/>
<comment type="caution">
    <text evidence="1">The sequence shown here is derived from an EMBL/GenBank/DDBJ whole genome shotgun (WGS) entry which is preliminary data.</text>
</comment>
<gene>
    <name evidence="1" type="ORF">H8698_04230</name>
</gene>
<dbReference type="Proteomes" id="UP000611762">
    <property type="component" value="Unassembled WGS sequence"/>
</dbReference>
<keyword evidence="2" id="KW-1185">Reference proteome</keyword>
<name>A0A926DN43_9FIRM</name>
<proteinExistence type="predicted"/>
<protein>
    <submittedName>
        <fullName evidence="1">Uncharacterized protein</fullName>
    </submittedName>
</protein>
<reference evidence="1" key="1">
    <citation type="submission" date="2020-08" db="EMBL/GenBank/DDBJ databases">
        <title>Genome public.</title>
        <authorList>
            <person name="Liu C."/>
            <person name="Sun Q."/>
        </authorList>
    </citation>
    <scope>NUCLEOTIDE SEQUENCE</scope>
    <source>
        <strain evidence="1">H8</strain>
    </source>
</reference>
<evidence type="ECO:0000313" key="1">
    <source>
        <dbReference type="EMBL" id="MBC8540180.1"/>
    </source>
</evidence>
<accession>A0A926DN43</accession>
<dbReference type="RefSeq" id="WP_249311299.1">
    <property type="nucleotide sequence ID" value="NZ_JACRSU010000001.1"/>
</dbReference>